<evidence type="ECO:0000256" key="1">
    <source>
        <dbReference type="SAM" id="Phobius"/>
    </source>
</evidence>
<sequence>MPASADPLDALRAVRLPPEPASGLFGIVLLAVAAGVVVVLLLPLLGRLAARLRARARSPLAVLKRTLRATTTLPAGERTLAQAAALRAYVAAVAGPGAAATSGEAWLGELDRVFATDFFTRGPGRSFGEALYAGGGAPPVPSAELEQLAAAPRRTAAAR</sequence>
<dbReference type="InterPro" id="IPR025489">
    <property type="entry name" value="DUF4381"/>
</dbReference>
<comment type="caution">
    <text evidence="2">The sequence shown here is derived from an EMBL/GenBank/DDBJ whole genome shotgun (WGS) entry which is preliminary data.</text>
</comment>
<protein>
    <submittedName>
        <fullName evidence="2">DUF4381 family protein</fullName>
    </submittedName>
</protein>
<proteinExistence type="predicted"/>
<gene>
    <name evidence="2" type="ORF">I5731_15630</name>
</gene>
<reference evidence="2" key="1">
    <citation type="submission" date="2020-12" db="EMBL/GenBank/DDBJ databases">
        <title>Methylobrevis albus sp. nov., isolated from fresh water lack sediment.</title>
        <authorList>
            <person name="Zou Q."/>
        </authorList>
    </citation>
    <scope>NUCLEOTIDE SEQUENCE</scope>
    <source>
        <strain evidence="2">L22</strain>
    </source>
</reference>
<dbReference type="Pfam" id="PF14316">
    <property type="entry name" value="DUF4381"/>
    <property type="match status" value="1"/>
</dbReference>
<keyword evidence="1" id="KW-0472">Membrane</keyword>
<dbReference type="AlphaFoldDB" id="A0A931I4W1"/>
<keyword evidence="1" id="KW-1133">Transmembrane helix</keyword>
<feature type="transmembrane region" description="Helical" evidence="1">
    <location>
        <begin position="24"/>
        <end position="45"/>
    </location>
</feature>
<dbReference type="Proteomes" id="UP000631694">
    <property type="component" value="Unassembled WGS sequence"/>
</dbReference>
<evidence type="ECO:0000313" key="3">
    <source>
        <dbReference type="Proteomes" id="UP000631694"/>
    </source>
</evidence>
<keyword evidence="1" id="KW-0812">Transmembrane</keyword>
<accession>A0A931I4W1</accession>
<dbReference type="RefSeq" id="WP_197312336.1">
    <property type="nucleotide sequence ID" value="NZ_JADZLT010000053.1"/>
</dbReference>
<keyword evidence="3" id="KW-1185">Reference proteome</keyword>
<dbReference type="EMBL" id="JADZLT010000053">
    <property type="protein sequence ID" value="MBH0239255.1"/>
    <property type="molecule type" value="Genomic_DNA"/>
</dbReference>
<evidence type="ECO:0000313" key="2">
    <source>
        <dbReference type="EMBL" id="MBH0239255.1"/>
    </source>
</evidence>
<organism evidence="2 3">
    <name type="scientific">Methylobrevis albus</name>
    <dbReference type="NCBI Taxonomy" id="2793297"/>
    <lineage>
        <taxon>Bacteria</taxon>
        <taxon>Pseudomonadati</taxon>
        <taxon>Pseudomonadota</taxon>
        <taxon>Alphaproteobacteria</taxon>
        <taxon>Hyphomicrobiales</taxon>
        <taxon>Pleomorphomonadaceae</taxon>
        <taxon>Methylobrevis</taxon>
    </lineage>
</organism>
<name>A0A931I4W1_9HYPH</name>